<proteinExistence type="predicted"/>
<feature type="transmembrane region" description="Helical" evidence="5">
    <location>
        <begin position="349"/>
        <end position="377"/>
    </location>
</feature>
<dbReference type="InterPro" id="IPR036259">
    <property type="entry name" value="MFS_trans_sf"/>
</dbReference>
<feature type="transmembrane region" description="Helical" evidence="5">
    <location>
        <begin position="60"/>
        <end position="80"/>
    </location>
</feature>
<evidence type="ECO:0000313" key="8">
    <source>
        <dbReference type="Proteomes" id="UP000032300"/>
    </source>
</evidence>
<dbReference type="PROSITE" id="PS00217">
    <property type="entry name" value="SUGAR_TRANSPORT_2"/>
    <property type="match status" value="1"/>
</dbReference>
<dbReference type="PANTHER" id="PTHR23508:SF10">
    <property type="entry name" value="CARBOXYLIC ACID TRANSPORTER PROTEIN HOMOLOG"/>
    <property type="match status" value="1"/>
</dbReference>
<comment type="subcellular location">
    <subcellularLocation>
        <location evidence="1">Membrane</location>
        <topology evidence="1">Multi-pass membrane protein</topology>
    </subcellularLocation>
</comment>
<dbReference type="GO" id="GO:0005886">
    <property type="term" value="C:plasma membrane"/>
    <property type="evidence" value="ECO:0007669"/>
    <property type="project" value="TreeGrafter"/>
</dbReference>
<accession>A0A7U5CUW9</accession>
<protein>
    <recommendedName>
        <fullName evidence="6">Major facilitator superfamily (MFS) profile domain-containing protein</fullName>
    </recommendedName>
</protein>
<dbReference type="InterPro" id="IPR011701">
    <property type="entry name" value="MFS"/>
</dbReference>
<dbReference type="RefSeq" id="WP_044335942.1">
    <property type="nucleotide sequence ID" value="NZ_CP010836.1"/>
</dbReference>
<feature type="transmembrane region" description="Helical" evidence="5">
    <location>
        <begin position="181"/>
        <end position="201"/>
    </location>
</feature>
<evidence type="ECO:0000256" key="5">
    <source>
        <dbReference type="SAM" id="Phobius"/>
    </source>
</evidence>
<sequence>MSAAVRPAADLDALVDGQRFGAFNLGLLFWSFAALFADGFEISSLGLATPHLIREWGVPASSLGPMLSASLVGIFVGAPLLGTLGDRYGRRLAIIVGCVLFGITTLAVAFADGVTQVTILRFLTGVGMGGVMPNAIALNSELSPKRLRAALVTLMFLGISAGSATPPLVALWGMAEYGWRLIFVVGGGVALVAALGLFFFLPESVKYLHRRGARDAEILRVLRRMRRDVALPEGTRFAPPPEQRAGEASIGALFRGGLAPITLLLWLCFATALLANYFLNSWLPLLLEMKGVTDRDAALVVTCFHVGGTLGGIAMAALLGRLGMLAVAALLLLAAPAVVAFDLPQLPAFWLGLLAGFAGFAILGAQFGCNVTAGMVYPTACRAKGVGTALAVGRIGSVLGPLFGAQMLALKVPLTVLLLALAGPMLLGGLGALAIGVITRRRSGSFRITEAAEPAAG</sequence>
<dbReference type="PROSITE" id="PS50850">
    <property type="entry name" value="MFS"/>
    <property type="match status" value="1"/>
</dbReference>
<reference evidence="7 8" key="2">
    <citation type="submission" date="2015-02" db="EMBL/GenBank/DDBJ databases">
        <title>The complete genome of Sphingomonas hengshuiensis sp. WHSC-8 isolated from soil of Hengshui Lake.</title>
        <authorList>
            <person name="Wei S."/>
            <person name="Guo J."/>
            <person name="Su C."/>
            <person name="Wu R."/>
            <person name="Zhang Z."/>
            <person name="Liang K."/>
            <person name="Li H."/>
            <person name="Wang T."/>
            <person name="Liu H."/>
            <person name="Zhang C."/>
            <person name="Li Z."/>
            <person name="Wang Q."/>
            <person name="Meng J."/>
        </authorList>
    </citation>
    <scope>NUCLEOTIDE SEQUENCE [LARGE SCALE GENOMIC DNA]</scope>
    <source>
        <strain evidence="7 8">WHSC-8</strain>
    </source>
</reference>
<dbReference type="PANTHER" id="PTHR23508">
    <property type="entry name" value="CARBOXYLIC ACID TRANSPORTER PROTEIN HOMOLOG"/>
    <property type="match status" value="1"/>
</dbReference>
<dbReference type="KEGG" id="sphi:TS85_05700"/>
<feature type="transmembrane region" description="Helical" evidence="5">
    <location>
        <begin position="299"/>
        <end position="318"/>
    </location>
</feature>
<keyword evidence="8" id="KW-1185">Reference proteome</keyword>
<feature type="transmembrane region" description="Helical" evidence="5">
    <location>
        <begin position="258"/>
        <end position="279"/>
    </location>
</feature>
<dbReference type="Proteomes" id="UP000032300">
    <property type="component" value="Chromosome"/>
</dbReference>
<keyword evidence="4 5" id="KW-0472">Membrane</keyword>
<organism evidence="7 8">
    <name type="scientific">Sphingomonas hengshuiensis</name>
    <dbReference type="NCBI Taxonomy" id="1609977"/>
    <lineage>
        <taxon>Bacteria</taxon>
        <taxon>Pseudomonadati</taxon>
        <taxon>Pseudomonadota</taxon>
        <taxon>Alphaproteobacteria</taxon>
        <taxon>Sphingomonadales</taxon>
        <taxon>Sphingomonadaceae</taxon>
        <taxon>Sphingomonas</taxon>
    </lineage>
</organism>
<evidence type="ECO:0000256" key="3">
    <source>
        <dbReference type="ARBA" id="ARBA00022989"/>
    </source>
</evidence>
<dbReference type="Pfam" id="PF07690">
    <property type="entry name" value="MFS_1"/>
    <property type="match status" value="1"/>
</dbReference>
<evidence type="ECO:0000256" key="1">
    <source>
        <dbReference type="ARBA" id="ARBA00004141"/>
    </source>
</evidence>
<evidence type="ECO:0000259" key="6">
    <source>
        <dbReference type="PROSITE" id="PS50850"/>
    </source>
</evidence>
<keyword evidence="3 5" id="KW-1133">Transmembrane helix</keyword>
<feature type="domain" description="Major facilitator superfamily (MFS) profile" evidence="6">
    <location>
        <begin position="27"/>
        <end position="440"/>
    </location>
</feature>
<evidence type="ECO:0000256" key="4">
    <source>
        <dbReference type="ARBA" id="ARBA00023136"/>
    </source>
</evidence>
<keyword evidence="2 5" id="KW-0812">Transmembrane</keyword>
<evidence type="ECO:0000313" key="7">
    <source>
        <dbReference type="EMBL" id="AJP74296.1"/>
    </source>
</evidence>
<reference evidence="7 8" key="1">
    <citation type="journal article" date="2015" name="Int. J. Syst. Evol. Microbiol.">
        <title>Sphingomonas hengshuiensis sp. nov., isolated from lake wetland.</title>
        <authorList>
            <person name="Wei S."/>
            <person name="Wang T."/>
            <person name="Liu H."/>
            <person name="Zhang C."/>
            <person name="Guo J."/>
            <person name="Wang Q."/>
            <person name="Liang K."/>
            <person name="Zhang Z."/>
        </authorList>
    </citation>
    <scope>NUCLEOTIDE SEQUENCE [LARGE SCALE GENOMIC DNA]</scope>
    <source>
        <strain evidence="7 8">WHSC-8</strain>
    </source>
</reference>
<gene>
    <name evidence="7" type="ORF">TS85_05700</name>
</gene>
<evidence type="ECO:0000256" key="2">
    <source>
        <dbReference type="ARBA" id="ARBA00022692"/>
    </source>
</evidence>
<feature type="transmembrane region" description="Helical" evidence="5">
    <location>
        <begin position="92"/>
        <end position="111"/>
    </location>
</feature>
<name>A0A7U5CUW9_9SPHN</name>
<dbReference type="EMBL" id="CP010836">
    <property type="protein sequence ID" value="AJP74296.1"/>
    <property type="molecule type" value="Genomic_DNA"/>
</dbReference>
<feature type="transmembrane region" description="Helical" evidence="5">
    <location>
        <begin position="416"/>
        <end position="438"/>
    </location>
</feature>
<feature type="transmembrane region" description="Helical" evidence="5">
    <location>
        <begin position="117"/>
        <end position="137"/>
    </location>
</feature>
<dbReference type="Gene3D" id="1.20.1250.20">
    <property type="entry name" value="MFS general substrate transporter like domains"/>
    <property type="match status" value="1"/>
</dbReference>
<dbReference type="AlphaFoldDB" id="A0A7U5CUW9"/>
<feature type="transmembrane region" description="Helical" evidence="5">
    <location>
        <begin position="325"/>
        <end position="343"/>
    </location>
</feature>
<feature type="transmembrane region" description="Helical" evidence="5">
    <location>
        <begin position="389"/>
        <end position="410"/>
    </location>
</feature>
<dbReference type="InterPro" id="IPR005829">
    <property type="entry name" value="Sugar_transporter_CS"/>
</dbReference>
<dbReference type="SUPFAM" id="SSF103473">
    <property type="entry name" value="MFS general substrate transporter"/>
    <property type="match status" value="1"/>
</dbReference>
<dbReference type="OrthoDB" id="9800416at2"/>
<dbReference type="GO" id="GO:0046943">
    <property type="term" value="F:carboxylic acid transmembrane transporter activity"/>
    <property type="evidence" value="ECO:0007669"/>
    <property type="project" value="TreeGrafter"/>
</dbReference>
<feature type="transmembrane region" description="Helical" evidence="5">
    <location>
        <begin position="149"/>
        <end position="175"/>
    </location>
</feature>
<feature type="transmembrane region" description="Helical" evidence="5">
    <location>
        <begin position="20"/>
        <end position="40"/>
    </location>
</feature>
<dbReference type="InterPro" id="IPR020846">
    <property type="entry name" value="MFS_dom"/>
</dbReference>